<dbReference type="EMBL" id="JBBPBK010000004">
    <property type="protein sequence ID" value="KAK9287084.1"/>
    <property type="molecule type" value="Genomic_DNA"/>
</dbReference>
<evidence type="ECO:0000256" key="2">
    <source>
        <dbReference type="ARBA" id="ARBA00023015"/>
    </source>
</evidence>
<dbReference type="SMART" id="SM01019">
    <property type="entry name" value="B3"/>
    <property type="match status" value="2"/>
</dbReference>
<keyword evidence="5" id="KW-0539">Nucleus</keyword>
<keyword evidence="3" id="KW-0238">DNA-binding</keyword>
<keyword evidence="4" id="KW-0804">Transcription</keyword>
<organism evidence="8 9">
    <name type="scientific">Liquidambar formosana</name>
    <name type="common">Formosan gum</name>
    <dbReference type="NCBI Taxonomy" id="63359"/>
    <lineage>
        <taxon>Eukaryota</taxon>
        <taxon>Viridiplantae</taxon>
        <taxon>Streptophyta</taxon>
        <taxon>Embryophyta</taxon>
        <taxon>Tracheophyta</taxon>
        <taxon>Spermatophyta</taxon>
        <taxon>Magnoliopsida</taxon>
        <taxon>eudicotyledons</taxon>
        <taxon>Gunneridae</taxon>
        <taxon>Pentapetalae</taxon>
        <taxon>Saxifragales</taxon>
        <taxon>Altingiaceae</taxon>
        <taxon>Liquidambar</taxon>
    </lineage>
</organism>
<keyword evidence="9" id="KW-1185">Reference proteome</keyword>
<dbReference type="Pfam" id="PF02362">
    <property type="entry name" value="B3"/>
    <property type="match status" value="2"/>
</dbReference>
<feature type="domain" description="TF-B3" evidence="7">
    <location>
        <begin position="281"/>
        <end position="379"/>
    </location>
</feature>
<dbReference type="GO" id="GO:0003677">
    <property type="term" value="F:DNA binding"/>
    <property type="evidence" value="ECO:0007669"/>
    <property type="project" value="UniProtKB-KW"/>
</dbReference>
<evidence type="ECO:0000313" key="8">
    <source>
        <dbReference type="EMBL" id="KAK9287084.1"/>
    </source>
</evidence>
<comment type="subcellular location">
    <subcellularLocation>
        <location evidence="1">Nucleus</location>
    </subcellularLocation>
</comment>
<proteinExistence type="predicted"/>
<dbReference type="AlphaFoldDB" id="A0AAP0RYY9"/>
<feature type="compositionally biased region" description="Basic and acidic residues" evidence="6">
    <location>
        <begin position="205"/>
        <end position="214"/>
    </location>
</feature>
<dbReference type="InterPro" id="IPR003340">
    <property type="entry name" value="B3_DNA-bd"/>
</dbReference>
<dbReference type="InterPro" id="IPR015300">
    <property type="entry name" value="DNA-bd_pseudobarrel_sf"/>
</dbReference>
<dbReference type="PANTHER" id="PTHR31920">
    <property type="entry name" value="B3 DOMAIN-CONTAINING"/>
    <property type="match status" value="1"/>
</dbReference>
<dbReference type="InterPro" id="IPR050655">
    <property type="entry name" value="Plant_B3_domain"/>
</dbReference>
<feature type="compositionally biased region" description="Acidic residues" evidence="6">
    <location>
        <begin position="142"/>
        <end position="159"/>
    </location>
</feature>
<feature type="domain" description="TF-B3" evidence="7">
    <location>
        <begin position="17"/>
        <end position="110"/>
    </location>
</feature>
<evidence type="ECO:0000256" key="6">
    <source>
        <dbReference type="SAM" id="MobiDB-lite"/>
    </source>
</evidence>
<evidence type="ECO:0000256" key="5">
    <source>
        <dbReference type="ARBA" id="ARBA00023242"/>
    </source>
</evidence>
<dbReference type="Gene3D" id="2.40.330.10">
    <property type="entry name" value="DNA-binding pseudobarrel domain"/>
    <property type="match status" value="2"/>
</dbReference>
<dbReference type="PROSITE" id="PS50863">
    <property type="entry name" value="B3"/>
    <property type="match status" value="2"/>
</dbReference>
<feature type="compositionally biased region" description="Acidic residues" evidence="6">
    <location>
        <begin position="166"/>
        <end position="204"/>
    </location>
</feature>
<sequence length="385" mass="44260">MVKGSKGETTVQSQKYHQFFKVYLPQHSSERMLIPSAFIARLNKIVPEKTILRNCHGRIWNVDLVETEDGVFFHNGWQSFLGDNFVELGDFFHFRYDGDHMFDVKLLGKAGCEKKETDHIDPYIKEEEEEDKVKEEKKEKEEEGDDDDDDDDNDNDIDNENSKDIDNDDDDYDNDDDDDHDDDDDDDDDDNENDDDDDDYDEEDYEKKEDEKPKAKNFNLKMQGCKTKSHSGVGKKIVADSNCRHKGTTAVKVEGAYDETAAVKVEKDIAITAENYVQPKNPYFVAKFRPGKRNKLHVPADVLKDHNLQLHPKMILCSADGKKWVGKVAIWQDGRTWIGGWKAFCRWNNVGKNDLCICEFVSGRGQRGNLIQVHIVRGGLLTDHT</sequence>
<feature type="region of interest" description="Disordered" evidence="6">
    <location>
        <begin position="118"/>
        <end position="221"/>
    </location>
</feature>
<evidence type="ECO:0000259" key="7">
    <source>
        <dbReference type="PROSITE" id="PS50863"/>
    </source>
</evidence>
<dbReference type="Proteomes" id="UP001415857">
    <property type="component" value="Unassembled WGS sequence"/>
</dbReference>
<dbReference type="SUPFAM" id="SSF101936">
    <property type="entry name" value="DNA-binding pseudobarrel domain"/>
    <property type="match status" value="2"/>
</dbReference>
<feature type="compositionally biased region" description="Basic and acidic residues" evidence="6">
    <location>
        <begin position="118"/>
        <end position="141"/>
    </location>
</feature>
<evidence type="ECO:0000313" key="9">
    <source>
        <dbReference type="Proteomes" id="UP001415857"/>
    </source>
</evidence>
<dbReference type="GO" id="GO:0005634">
    <property type="term" value="C:nucleus"/>
    <property type="evidence" value="ECO:0007669"/>
    <property type="project" value="UniProtKB-SubCell"/>
</dbReference>
<reference evidence="8 9" key="1">
    <citation type="journal article" date="2024" name="Plant J.">
        <title>Genome sequences and population genomics reveal climatic adaptation and genomic divergence between two closely related sweetgum species.</title>
        <authorList>
            <person name="Xu W.Q."/>
            <person name="Ren C.Q."/>
            <person name="Zhang X.Y."/>
            <person name="Comes H.P."/>
            <person name="Liu X.H."/>
            <person name="Li Y.G."/>
            <person name="Kettle C.J."/>
            <person name="Jalonen R."/>
            <person name="Gaisberger H."/>
            <person name="Ma Y.Z."/>
            <person name="Qiu Y.X."/>
        </authorList>
    </citation>
    <scope>NUCLEOTIDE SEQUENCE [LARGE SCALE GENOMIC DNA]</scope>
    <source>
        <strain evidence="8">Hangzhou</strain>
    </source>
</reference>
<comment type="caution">
    <text evidence="8">The sequence shown here is derived from an EMBL/GenBank/DDBJ whole genome shotgun (WGS) entry which is preliminary data.</text>
</comment>
<dbReference type="PANTHER" id="PTHR31920:SF135">
    <property type="entry name" value="B3 DOMAIN-CONTAINING PROTEIN OS03G0621600-RELATED"/>
    <property type="match status" value="1"/>
</dbReference>
<evidence type="ECO:0000256" key="4">
    <source>
        <dbReference type="ARBA" id="ARBA00023163"/>
    </source>
</evidence>
<keyword evidence="2" id="KW-0805">Transcription regulation</keyword>
<gene>
    <name evidence="8" type="ORF">L1049_015494</name>
</gene>
<evidence type="ECO:0000256" key="3">
    <source>
        <dbReference type="ARBA" id="ARBA00023125"/>
    </source>
</evidence>
<protein>
    <recommendedName>
        <fullName evidence="7">TF-B3 domain-containing protein</fullName>
    </recommendedName>
</protein>
<name>A0AAP0RYY9_LIQFO</name>
<evidence type="ECO:0000256" key="1">
    <source>
        <dbReference type="ARBA" id="ARBA00004123"/>
    </source>
</evidence>
<accession>A0AAP0RYY9</accession>
<dbReference type="CDD" id="cd10017">
    <property type="entry name" value="B3_DNA"/>
    <property type="match status" value="2"/>
</dbReference>